<evidence type="ECO:0008006" key="3">
    <source>
        <dbReference type="Google" id="ProtNLM"/>
    </source>
</evidence>
<proteinExistence type="predicted"/>
<evidence type="ECO:0000256" key="1">
    <source>
        <dbReference type="SAM" id="SignalP"/>
    </source>
</evidence>
<organism evidence="2">
    <name type="scientific">Proboscia inermis</name>
    <dbReference type="NCBI Taxonomy" id="420281"/>
    <lineage>
        <taxon>Eukaryota</taxon>
        <taxon>Sar</taxon>
        <taxon>Stramenopiles</taxon>
        <taxon>Ochrophyta</taxon>
        <taxon>Bacillariophyta</taxon>
        <taxon>Coscinodiscophyceae</taxon>
        <taxon>Rhizosoleniophycidae</taxon>
        <taxon>Rhizosoleniales</taxon>
        <taxon>Rhizosoleniaceae</taxon>
        <taxon>Proboscia</taxon>
    </lineage>
</organism>
<name>A0A7S0CCR8_9STRA</name>
<dbReference type="InterPro" id="IPR011057">
    <property type="entry name" value="Mss4-like_sf"/>
</dbReference>
<sequence>MTTSLLLVLLSVGAAAFTSPQNIASKQTANSPLMLQMESSPRRKFMKDASFFSGALLLSNTKPVFASDETITPGGKITLGSDDIMDPKAHGTSAGPAQENLRYGVSQKLADKICNFNRHFAENGGYFQKTSFEDIVMASKGPVTFYDSVTGKPLFVAPIGRSAEDFVNESYTHGWPSFRDQEVVWDSVRVLKSSGETVSVTGTHLGHNLPDKRGNRYCINLVSVAGNPV</sequence>
<dbReference type="EMBL" id="HBEL01032381">
    <property type="protein sequence ID" value="CAD8419013.1"/>
    <property type="molecule type" value="Transcribed_RNA"/>
</dbReference>
<accession>A0A7S0CCR8</accession>
<feature type="chain" id="PRO_5030800198" description="Peptide-methionine (R)-S-oxide reductase" evidence="1">
    <location>
        <begin position="17"/>
        <end position="229"/>
    </location>
</feature>
<feature type="signal peptide" evidence="1">
    <location>
        <begin position="1"/>
        <end position="16"/>
    </location>
</feature>
<protein>
    <recommendedName>
        <fullName evidence="3">Peptide-methionine (R)-S-oxide reductase</fullName>
    </recommendedName>
</protein>
<dbReference type="SUPFAM" id="SSF51316">
    <property type="entry name" value="Mss4-like"/>
    <property type="match status" value="1"/>
</dbReference>
<evidence type="ECO:0000313" key="2">
    <source>
        <dbReference type="EMBL" id="CAD8419013.1"/>
    </source>
</evidence>
<gene>
    <name evidence="2" type="ORF">PINE0816_LOCUS15148</name>
</gene>
<keyword evidence="1" id="KW-0732">Signal</keyword>
<dbReference type="Gene3D" id="2.170.150.20">
    <property type="entry name" value="Peptide methionine sulfoxide reductase"/>
    <property type="match status" value="1"/>
</dbReference>
<reference evidence="2" key="1">
    <citation type="submission" date="2021-01" db="EMBL/GenBank/DDBJ databases">
        <authorList>
            <person name="Corre E."/>
            <person name="Pelletier E."/>
            <person name="Niang G."/>
            <person name="Scheremetjew M."/>
            <person name="Finn R."/>
            <person name="Kale V."/>
            <person name="Holt S."/>
            <person name="Cochrane G."/>
            <person name="Meng A."/>
            <person name="Brown T."/>
            <person name="Cohen L."/>
        </authorList>
    </citation>
    <scope>NUCLEOTIDE SEQUENCE</scope>
    <source>
        <strain evidence="2">CCAP1064/1</strain>
    </source>
</reference>
<dbReference type="AlphaFoldDB" id="A0A7S0CCR8"/>